<evidence type="ECO:0000256" key="2">
    <source>
        <dbReference type="ARBA" id="ARBA00022670"/>
    </source>
</evidence>
<evidence type="ECO:0000256" key="3">
    <source>
        <dbReference type="ARBA" id="ARBA00022801"/>
    </source>
</evidence>
<dbReference type="Proteomes" id="UP000589620">
    <property type="component" value="Unassembled WGS sequence"/>
</dbReference>
<gene>
    <name evidence="6" type="ORF">BJ963_002826</name>
</gene>
<proteinExistence type="inferred from homology"/>
<dbReference type="InterPro" id="IPR000064">
    <property type="entry name" value="NLP_P60_dom"/>
</dbReference>
<dbReference type="EMBL" id="JACCBJ010000001">
    <property type="protein sequence ID" value="NYD75307.1"/>
    <property type="molecule type" value="Genomic_DNA"/>
</dbReference>
<keyword evidence="2" id="KW-0645">Protease</keyword>
<keyword evidence="3 6" id="KW-0378">Hydrolase</keyword>
<dbReference type="InterPro" id="IPR051794">
    <property type="entry name" value="PG_Endopeptidase_C40"/>
</dbReference>
<dbReference type="SUPFAM" id="SSF54001">
    <property type="entry name" value="Cysteine proteinases"/>
    <property type="match status" value="1"/>
</dbReference>
<accession>A0A852T2B0</accession>
<feature type="domain" description="NlpC/P60" evidence="5">
    <location>
        <begin position="61"/>
        <end position="178"/>
    </location>
</feature>
<dbReference type="PANTHER" id="PTHR47359:SF3">
    <property type="entry name" value="NLP_P60 DOMAIN-CONTAINING PROTEIN-RELATED"/>
    <property type="match status" value="1"/>
</dbReference>
<dbReference type="InterPro" id="IPR038765">
    <property type="entry name" value="Papain-like_cys_pep_sf"/>
</dbReference>
<sequence length="223" mass="21915">MTVTDAIGRIAQIQATLVQLESPAKSTTSSSAGTSGTSGTSATDFAAALSGALGATGGTGSPTGADVVADAKKYLGVPYVFGGTSASGLDCSGLVQRVFKDLGIDVPRLVSGQSTVGTEVPSLAQAQPGDLIVTNGGEHIVIYAGDGKVIHAPSEGRTVSLVNNWMSDSDIVTIRRVLPQAAPAGTASASGLSGLGGSASSASSAQADMMRSLFASLVQGGSL</sequence>
<evidence type="ECO:0000256" key="1">
    <source>
        <dbReference type="ARBA" id="ARBA00007074"/>
    </source>
</evidence>
<dbReference type="AlphaFoldDB" id="A0A852T2B0"/>
<keyword evidence="4" id="KW-0788">Thiol protease</keyword>
<protein>
    <submittedName>
        <fullName evidence="6">Cell wall-associated NlpC family hydrolase</fullName>
    </submittedName>
</protein>
<dbReference type="Pfam" id="PF00877">
    <property type="entry name" value="NLPC_P60"/>
    <property type="match status" value="1"/>
</dbReference>
<name>A0A852T2B0_9MICO</name>
<evidence type="ECO:0000259" key="5">
    <source>
        <dbReference type="PROSITE" id="PS51935"/>
    </source>
</evidence>
<dbReference type="Gene3D" id="3.90.1720.10">
    <property type="entry name" value="endopeptidase domain like (from Nostoc punctiforme)"/>
    <property type="match status" value="1"/>
</dbReference>
<evidence type="ECO:0000313" key="7">
    <source>
        <dbReference type="Proteomes" id="UP000589620"/>
    </source>
</evidence>
<comment type="similarity">
    <text evidence="1">Belongs to the peptidase C40 family.</text>
</comment>
<keyword evidence="7" id="KW-1185">Reference proteome</keyword>
<evidence type="ECO:0000256" key="4">
    <source>
        <dbReference type="ARBA" id="ARBA00022807"/>
    </source>
</evidence>
<dbReference type="GO" id="GO:0008234">
    <property type="term" value="F:cysteine-type peptidase activity"/>
    <property type="evidence" value="ECO:0007669"/>
    <property type="project" value="UniProtKB-KW"/>
</dbReference>
<dbReference type="GO" id="GO:0006508">
    <property type="term" value="P:proteolysis"/>
    <property type="evidence" value="ECO:0007669"/>
    <property type="project" value="UniProtKB-KW"/>
</dbReference>
<organism evidence="6 7">
    <name type="scientific">Leifsonia soli</name>
    <dbReference type="NCBI Taxonomy" id="582665"/>
    <lineage>
        <taxon>Bacteria</taxon>
        <taxon>Bacillati</taxon>
        <taxon>Actinomycetota</taxon>
        <taxon>Actinomycetes</taxon>
        <taxon>Micrococcales</taxon>
        <taxon>Microbacteriaceae</taxon>
        <taxon>Leifsonia</taxon>
    </lineage>
</organism>
<dbReference type="RefSeq" id="WP_179457278.1">
    <property type="nucleotide sequence ID" value="NZ_BAAAPX010000001.1"/>
</dbReference>
<dbReference type="PROSITE" id="PS51935">
    <property type="entry name" value="NLPC_P60"/>
    <property type="match status" value="1"/>
</dbReference>
<reference evidence="6 7" key="1">
    <citation type="submission" date="2020-07" db="EMBL/GenBank/DDBJ databases">
        <title>Sequencing the genomes of 1000 actinobacteria strains.</title>
        <authorList>
            <person name="Klenk H.-P."/>
        </authorList>
    </citation>
    <scope>NUCLEOTIDE SEQUENCE [LARGE SCALE GENOMIC DNA]</scope>
    <source>
        <strain evidence="6 7">DSM 23871</strain>
    </source>
</reference>
<dbReference type="PANTHER" id="PTHR47359">
    <property type="entry name" value="PEPTIDOGLYCAN DL-ENDOPEPTIDASE CWLO"/>
    <property type="match status" value="1"/>
</dbReference>
<comment type="caution">
    <text evidence="6">The sequence shown here is derived from an EMBL/GenBank/DDBJ whole genome shotgun (WGS) entry which is preliminary data.</text>
</comment>
<evidence type="ECO:0000313" key="6">
    <source>
        <dbReference type="EMBL" id="NYD75307.1"/>
    </source>
</evidence>